<evidence type="ECO:0000313" key="6">
    <source>
        <dbReference type="EMBL" id="MDR6213317.1"/>
    </source>
</evidence>
<dbReference type="Gene3D" id="3.30.560.10">
    <property type="entry name" value="Glucose Oxidase, domain 3"/>
    <property type="match status" value="1"/>
</dbReference>
<evidence type="ECO:0000256" key="4">
    <source>
        <dbReference type="ARBA" id="ARBA00022827"/>
    </source>
</evidence>
<dbReference type="PIRSF" id="PIRSF000137">
    <property type="entry name" value="Alcohol_oxidase"/>
    <property type="match status" value="1"/>
</dbReference>
<evidence type="ECO:0000256" key="1">
    <source>
        <dbReference type="ARBA" id="ARBA00001974"/>
    </source>
</evidence>
<dbReference type="InterPro" id="IPR007867">
    <property type="entry name" value="GMC_OxRtase_C"/>
</dbReference>
<dbReference type="EC" id="1.1.99.1" evidence="6"/>
<keyword evidence="3" id="KW-0285">Flavoprotein</keyword>
<evidence type="ECO:0000256" key="3">
    <source>
        <dbReference type="ARBA" id="ARBA00022630"/>
    </source>
</evidence>
<comment type="similarity">
    <text evidence="2">Belongs to the GMC oxidoreductase family.</text>
</comment>
<organism evidence="6 7">
    <name type="scientific">Paracidovorax wautersii</name>
    <dbReference type="NCBI Taxonomy" id="1177982"/>
    <lineage>
        <taxon>Bacteria</taxon>
        <taxon>Pseudomonadati</taxon>
        <taxon>Pseudomonadota</taxon>
        <taxon>Betaproteobacteria</taxon>
        <taxon>Burkholderiales</taxon>
        <taxon>Comamonadaceae</taxon>
        <taxon>Paracidovorax</taxon>
    </lineage>
</organism>
<dbReference type="PANTHER" id="PTHR11552:SF147">
    <property type="entry name" value="CHOLINE DEHYDROGENASE, MITOCHONDRIAL"/>
    <property type="match status" value="1"/>
</dbReference>
<comment type="cofactor">
    <cofactor evidence="1">
        <name>FAD</name>
        <dbReference type="ChEBI" id="CHEBI:57692"/>
    </cofactor>
</comment>
<gene>
    <name evidence="6" type="ORF">QE399_001006</name>
</gene>
<dbReference type="InterPro" id="IPR012132">
    <property type="entry name" value="GMC_OxRdtase"/>
</dbReference>
<evidence type="ECO:0000259" key="5">
    <source>
        <dbReference type="PROSITE" id="PS00624"/>
    </source>
</evidence>
<keyword evidence="4" id="KW-0274">FAD</keyword>
<dbReference type="PANTHER" id="PTHR11552">
    <property type="entry name" value="GLUCOSE-METHANOL-CHOLINE GMC OXIDOREDUCTASE"/>
    <property type="match status" value="1"/>
</dbReference>
<reference evidence="6 7" key="1">
    <citation type="submission" date="2023-08" db="EMBL/GenBank/DDBJ databases">
        <title>Functional and genomic diversity of the sorghum phyllosphere microbiome.</title>
        <authorList>
            <person name="Shade A."/>
        </authorList>
    </citation>
    <scope>NUCLEOTIDE SEQUENCE [LARGE SCALE GENOMIC DNA]</scope>
    <source>
        <strain evidence="6 7">SORGH_AS_0335</strain>
    </source>
</reference>
<proteinExistence type="inferred from homology"/>
<dbReference type="Pfam" id="PF05199">
    <property type="entry name" value="GMC_oxred_C"/>
    <property type="match status" value="1"/>
</dbReference>
<evidence type="ECO:0000256" key="2">
    <source>
        <dbReference type="ARBA" id="ARBA00010790"/>
    </source>
</evidence>
<dbReference type="Proteomes" id="UP001267710">
    <property type="component" value="Unassembled WGS sequence"/>
</dbReference>
<feature type="domain" description="Glucose-methanol-choline oxidoreductase N-terminal" evidence="5">
    <location>
        <begin position="296"/>
        <end position="310"/>
    </location>
</feature>
<dbReference type="SUPFAM" id="SSF51905">
    <property type="entry name" value="FAD/NAD(P)-binding domain"/>
    <property type="match status" value="1"/>
</dbReference>
<dbReference type="Pfam" id="PF00732">
    <property type="entry name" value="GMC_oxred_N"/>
    <property type="match status" value="1"/>
</dbReference>
<dbReference type="InterPro" id="IPR000172">
    <property type="entry name" value="GMC_OxRdtase_N"/>
</dbReference>
<dbReference type="Gene3D" id="3.50.50.60">
    <property type="entry name" value="FAD/NAD(P)-binding domain"/>
    <property type="match status" value="1"/>
</dbReference>
<sequence>MGRPCSGVFHAAPGAVCSLFMSDTTFDYIVIGGGTAGALLCNRLSADPRNRVLLIEAGRKDDYHWIHIPVGYLYCIGNPRTDWLYHTEPDPGLNGRSLRYPRGKTLGGCSSINGMIYMRGQARDYDQWAQLTGDDAWRWDNVLPAFRRHEDHWRLDRPGEADEHFKRLHGSKSTGGSGEWRVEKQRLRWDVLDAFSQAAQQAGIPATQDFNGGDNEGVGYFEVNQKAGWRWNTAKAFLRPICYGRPNFEMWTAAQATQLVLETQPDGTRRCTGVRVWTGDEMVTAHASEEVILSAGAVNSPQLLQLSGIGPADLLRRHGIDMQVDLPGVGANLQDHLQIRAVYKVNHVPTLNVLAGSWLGKAKIGLEYLLKRSGPMSMAPSQLGAFTRSSPDQPYPNIEYHVQPLSLEAFGEPLHAFPAFTASVCNLNPTSRGTVQIKNADFQTAPAIAPNYLSTPEDRQVAADSLRVTRRIVAQPALSRYQPTEWKPGPQYESDEDLARLAGDIATTIFHPVGTTKMGRADDPMAVLDAQLRVRDGRGGVVAGLRVVDAGAMPTITSGNTNSPTLMLAEKAAEWIRAARRPRAAVGA</sequence>
<name>A0ABU1I916_9BURK</name>
<dbReference type="EMBL" id="JAVIZX010000001">
    <property type="protein sequence ID" value="MDR6213317.1"/>
    <property type="molecule type" value="Genomic_DNA"/>
</dbReference>
<protein>
    <submittedName>
        <fullName evidence="6">Choline dehydrogenase</fullName>
        <ecNumber evidence="6">1.1.99.1</ecNumber>
    </submittedName>
</protein>
<dbReference type="SUPFAM" id="SSF54373">
    <property type="entry name" value="FAD-linked reductases, C-terminal domain"/>
    <property type="match status" value="1"/>
</dbReference>
<keyword evidence="7" id="KW-1185">Reference proteome</keyword>
<dbReference type="InterPro" id="IPR036188">
    <property type="entry name" value="FAD/NAD-bd_sf"/>
</dbReference>
<evidence type="ECO:0000313" key="7">
    <source>
        <dbReference type="Proteomes" id="UP001267710"/>
    </source>
</evidence>
<dbReference type="PROSITE" id="PS00624">
    <property type="entry name" value="GMC_OXRED_2"/>
    <property type="match status" value="1"/>
</dbReference>
<dbReference type="GO" id="GO:0008812">
    <property type="term" value="F:choline dehydrogenase activity"/>
    <property type="evidence" value="ECO:0007669"/>
    <property type="project" value="UniProtKB-EC"/>
</dbReference>
<comment type="caution">
    <text evidence="6">The sequence shown here is derived from an EMBL/GenBank/DDBJ whole genome shotgun (WGS) entry which is preliminary data.</text>
</comment>
<keyword evidence="6" id="KW-0560">Oxidoreductase</keyword>
<accession>A0ABU1I916</accession>